<evidence type="ECO:0000313" key="1">
    <source>
        <dbReference type="EMBL" id="AXC15757.1"/>
    </source>
</evidence>
<reference evidence="1 2" key="1">
    <citation type="journal article" date="2018" name="Front. Microbiol.">
        <title>Hydrolytic Capabilities as a Key to Environmental Success: Chitinolytic and Cellulolytic Acidobacteria From Acidic Sub-arctic Soils and Boreal Peatlands.</title>
        <authorList>
            <person name="Belova S.E."/>
            <person name="Ravin N.V."/>
            <person name="Pankratov T.A."/>
            <person name="Rakitin A.L."/>
            <person name="Ivanova A.A."/>
            <person name="Beletsky A.V."/>
            <person name="Mardanov A.V."/>
            <person name="Sinninghe Damste J.S."/>
            <person name="Dedysh S.N."/>
        </authorList>
    </citation>
    <scope>NUCLEOTIDE SEQUENCE [LARGE SCALE GENOMIC DNA]</scope>
    <source>
        <strain evidence="1 2">SBC82</strain>
    </source>
</reference>
<name>A0A2Z5GA71_9BACT</name>
<dbReference type="EMBL" id="CP030840">
    <property type="protein sequence ID" value="AXC15757.1"/>
    <property type="molecule type" value="Genomic_DNA"/>
</dbReference>
<dbReference type="KEGG" id="abas:ACPOL_6537"/>
<keyword evidence="2" id="KW-1185">Reference proteome</keyword>
<evidence type="ECO:0000313" key="2">
    <source>
        <dbReference type="Proteomes" id="UP000253606"/>
    </source>
</evidence>
<accession>A0A2Z5GA71</accession>
<dbReference type="AlphaFoldDB" id="A0A2Z5GA71"/>
<sequence length="58" mass="6553">MDVDFAVLHKIYGAPSESEALLASPVHWLRNEDGHWKPRSEARKYIIRGTPELALPSP</sequence>
<proteinExistence type="predicted"/>
<dbReference type="Proteomes" id="UP000253606">
    <property type="component" value="Chromosome"/>
</dbReference>
<protein>
    <submittedName>
        <fullName evidence="1">Uncharacterized protein</fullName>
    </submittedName>
</protein>
<organism evidence="1 2">
    <name type="scientific">Acidisarcina polymorpha</name>
    <dbReference type="NCBI Taxonomy" id="2211140"/>
    <lineage>
        <taxon>Bacteria</taxon>
        <taxon>Pseudomonadati</taxon>
        <taxon>Acidobacteriota</taxon>
        <taxon>Terriglobia</taxon>
        <taxon>Terriglobales</taxon>
        <taxon>Acidobacteriaceae</taxon>
        <taxon>Acidisarcina</taxon>
    </lineage>
</organism>
<gene>
    <name evidence="1" type="ORF">ACPOL_6537</name>
</gene>